<evidence type="ECO:0000313" key="16">
    <source>
        <dbReference type="EMBL" id="KIC73100.1"/>
    </source>
</evidence>
<dbReference type="GO" id="GO:0016020">
    <property type="term" value="C:membrane"/>
    <property type="evidence" value="ECO:0007669"/>
    <property type="project" value="InterPro"/>
</dbReference>
<dbReference type="InterPro" id="IPR050123">
    <property type="entry name" value="Prok_molybdopt-oxidoreductase"/>
</dbReference>
<dbReference type="InterPro" id="IPR036010">
    <property type="entry name" value="2Fe-2S_ferredoxin-like_sf"/>
</dbReference>
<keyword evidence="10 12" id="KW-0520">NAD</keyword>
<comment type="cofactor">
    <cofactor evidence="1 12">
        <name>[4Fe-4S] cluster</name>
        <dbReference type="ChEBI" id="CHEBI:49883"/>
    </cofactor>
</comment>
<evidence type="ECO:0000256" key="10">
    <source>
        <dbReference type="ARBA" id="ARBA00023027"/>
    </source>
</evidence>
<evidence type="ECO:0000256" key="9">
    <source>
        <dbReference type="ARBA" id="ARBA00023014"/>
    </source>
</evidence>
<feature type="domain" description="2Fe-2S ferredoxin-type" evidence="13">
    <location>
        <begin position="5"/>
        <end position="83"/>
    </location>
</feature>
<comment type="caution">
    <text evidence="16">The sequence shown here is derived from an EMBL/GenBank/DDBJ whole genome shotgun (WGS) entry which is preliminary data.</text>
</comment>
<keyword evidence="6 12" id="KW-0479">Metal-binding</keyword>
<dbReference type="InterPro" id="IPR054351">
    <property type="entry name" value="NADH_UbQ_OxRdtase_ferredoxin"/>
</dbReference>
<keyword evidence="8 12" id="KW-0408">Iron</keyword>
<feature type="domain" description="4Fe-4S Mo/W bis-MGD-type" evidence="14">
    <location>
        <begin position="221"/>
        <end position="277"/>
    </location>
</feature>
<comment type="similarity">
    <text evidence="2 12">Belongs to the complex I 75 kDa subunit family.</text>
</comment>
<proteinExistence type="inferred from homology"/>
<evidence type="ECO:0000259" key="14">
    <source>
        <dbReference type="PROSITE" id="PS51669"/>
    </source>
</evidence>
<dbReference type="SMART" id="SM00929">
    <property type="entry name" value="NADH-G_4Fe-4S_3"/>
    <property type="match status" value="1"/>
</dbReference>
<dbReference type="GO" id="GO:0051537">
    <property type="term" value="F:2 iron, 2 sulfur cluster binding"/>
    <property type="evidence" value="ECO:0007669"/>
    <property type="project" value="UniProtKB-UniRule"/>
</dbReference>
<dbReference type="Gene3D" id="2.40.40.20">
    <property type="match status" value="1"/>
</dbReference>
<dbReference type="GO" id="GO:0042773">
    <property type="term" value="P:ATP synthesis coupled electron transport"/>
    <property type="evidence" value="ECO:0007669"/>
    <property type="project" value="InterPro"/>
</dbReference>
<comment type="catalytic activity">
    <reaction evidence="11 12">
        <text>a quinone + NADH + 5 H(+)(in) = a quinol + NAD(+) + 4 H(+)(out)</text>
        <dbReference type="Rhea" id="RHEA:57888"/>
        <dbReference type="ChEBI" id="CHEBI:15378"/>
        <dbReference type="ChEBI" id="CHEBI:24646"/>
        <dbReference type="ChEBI" id="CHEBI:57540"/>
        <dbReference type="ChEBI" id="CHEBI:57945"/>
        <dbReference type="ChEBI" id="CHEBI:132124"/>
    </reaction>
</comment>
<dbReference type="InterPro" id="IPR000283">
    <property type="entry name" value="NADH_UbQ_OxRdtase_75kDa_su_CS"/>
</dbReference>
<dbReference type="GO" id="GO:0051539">
    <property type="term" value="F:4 iron, 4 sulfur cluster binding"/>
    <property type="evidence" value="ECO:0007669"/>
    <property type="project" value="UniProtKB-KW"/>
</dbReference>
<dbReference type="InterPro" id="IPR019574">
    <property type="entry name" value="NADH_UbQ_OxRdtase_Gsu_4Fe4S-bd"/>
</dbReference>
<dbReference type="InterPro" id="IPR001041">
    <property type="entry name" value="2Fe-2S_ferredoxin-type"/>
</dbReference>
<evidence type="ECO:0000256" key="7">
    <source>
        <dbReference type="ARBA" id="ARBA00022967"/>
    </source>
</evidence>
<dbReference type="Pfam" id="PF01568">
    <property type="entry name" value="Molydop_binding"/>
    <property type="match status" value="1"/>
</dbReference>
<dbReference type="Gene3D" id="3.40.50.740">
    <property type="match status" value="2"/>
</dbReference>
<reference evidence="16 17" key="1">
    <citation type="journal article" date="2014" name="Mol. Biol. Evol.">
        <title>Massive expansion of Ubiquitination-related gene families within the Chlamydiae.</title>
        <authorList>
            <person name="Domman D."/>
            <person name="Collingro A."/>
            <person name="Lagkouvardos I."/>
            <person name="Gehre L."/>
            <person name="Weinmaier T."/>
            <person name="Rattei T."/>
            <person name="Subtil A."/>
            <person name="Horn M."/>
        </authorList>
    </citation>
    <scope>NUCLEOTIDE SEQUENCE [LARGE SCALE GENOMIC DNA]</scope>
    <source>
        <strain evidence="16 17">EI2</strain>
    </source>
</reference>
<dbReference type="CDD" id="cd00207">
    <property type="entry name" value="fer2"/>
    <property type="match status" value="1"/>
</dbReference>
<dbReference type="InterPro" id="IPR006963">
    <property type="entry name" value="Mopterin_OxRdtase_4Fe-4S_dom"/>
</dbReference>
<dbReference type="Pfam" id="PF22117">
    <property type="entry name" value="Fer4_Nqo3"/>
    <property type="match status" value="1"/>
</dbReference>
<comment type="cofactor">
    <cofactor evidence="12">
        <name>[2Fe-2S] cluster</name>
        <dbReference type="ChEBI" id="CHEBI:190135"/>
    </cofactor>
    <text evidence="12">Binds 1 [2Fe-2S] cluster per subunit.</text>
</comment>
<dbReference type="Gene3D" id="3.10.20.740">
    <property type="match status" value="1"/>
</dbReference>
<keyword evidence="3 12" id="KW-0004">4Fe-4S</keyword>
<dbReference type="SMART" id="SM00926">
    <property type="entry name" value="Molybdop_Fe4S4"/>
    <property type="match status" value="1"/>
</dbReference>
<dbReference type="Gene3D" id="3.40.228.10">
    <property type="entry name" value="Dimethylsulfoxide Reductase, domain 2"/>
    <property type="match status" value="1"/>
</dbReference>
<dbReference type="PROSITE" id="PS51839">
    <property type="entry name" value="4FE4S_HC3"/>
    <property type="match status" value="1"/>
</dbReference>
<dbReference type="SUPFAM" id="SSF50692">
    <property type="entry name" value="ADC-like"/>
    <property type="match status" value="1"/>
</dbReference>
<evidence type="ECO:0000256" key="12">
    <source>
        <dbReference type="RuleBase" id="RU003525"/>
    </source>
</evidence>
<evidence type="ECO:0000256" key="4">
    <source>
        <dbReference type="ARBA" id="ARBA00022714"/>
    </source>
</evidence>
<dbReference type="Gene3D" id="2.20.25.90">
    <property type="entry name" value="ADC-like domains"/>
    <property type="match status" value="1"/>
</dbReference>
<dbReference type="Pfam" id="PF10588">
    <property type="entry name" value="NADH-G_4Fe-4S_3"/>
    <property type="match status" value="1"/>
</dbReference>
<dbReference type="FunFam" id="3.30.70.20:FF:000002">
    <property type="entry name" value="NADH-ubiquinone oxidoreductase 75 kDa subunit"/>
    <property type="match status" value="1"/>
</dbReference>
<dbReference type="InterPro" id="IPR006656">
    <property type="entry name" value="Mopterin_OxRdtase"/>
</dbReference>
<evidence type="ECO:0000313" key="17">
    <source>
        <dbReference type="Proteomes" id="UP000031465"/>
    </source>
</evidence>
<keyword evidence="7 12" id="KW-1278">Translocase</keyword>
<accession>A0A0C1JPI8</accession>
<dbReference type="InterPro" id="IPR006657">
    <property type="entry name" value="MoPterin_dinucl-bd_dom"/>
</dbReference>
<dbReference type="PROSITE" id="PS00641">
    <property type="entry name" value="COMPLEX1_75K_1"/>
    <property type="match status" value="1"/>
</dbReference>
<keyword evidence="4 12" id="KW-0001">2Fe-2S</keyword>
<evidence type="ECO:0000259" key="15">
    <source>
        <dbReference type="PROSITE" id="PS51839"/>
    </source>
</evidence>
<dbReference type="EC" id="7.1.1.-" evidence="12"/>
<dbReference type="PATRIC" id="fig|362787.3.peg.638"/>
<dbReference type="FunFam" id="3.10.20.740:FF:000001">
    <property type="entry name" value="NADH-quinone oxidoreductase subunit G"/>
    <property type="match status" value="1"/>
</dbReference>
<dbReference type="PROSITE" id="PS00643">
    <property type="entry name" value="COMPLEX1_75K_3"/>
    <property type="match status" value="1"/>
</dbReference>
<dbReference type="PROSITE" id="PS00642">
    <property type="entry name" value="COMPLEX1_75K_2"/>
    <property type="match status" value="1"/>
</dbReference>
<keyword evidence="16" id="KW-0560">Oxidoreductase</keyword>
<evidence type="ECO:0000256" key="1">
    <source>
        <dbReference type="ARBA" id="ARBA00001966"/>
    </source>
</evidence>
<sequence>MTVEMMINLTIDGKELSVPKGTTVYHAAKQLGIDIPIFCYQDRMPPFGACRMCLVEVEKMNKLQASCTLEVAEGMVVKTQSTVAKEGREGILELLLINHPLDCPICDKGGECPLQDQTLKHGPGESRFYEEKRHFTKALPLGPTLMLDRERCIVCARCTRFGDIVAGDHALEMKERGFRTEVGTPGNRLVESKFIGNTISICPVGALTSQVYRFRARPWDNHSIPSTCTLCPVGCSLNIDSRDGQIVRTRSRENKLVNDIWLCDKGWFGYEFVSNANRLQQPLIRRDGKLTPASWEEALNLIVSQIKFAKPTKKIAGLGGNPLTTEENYLFQRLIRDVAGVNHVDHRIGTPHFDSEQERLSPGMEISLGECESLSFVILLGLDLTEEFPLIWLRLKQAINKGAKVLFMGNFSPEIASYLTKIVLHPPGKELENWDENLPLIEEWVSQGKSGAIFVGQQYLINFNRPLILDKLWSFRQSHSNLTLNLLEGSGNSQGARFAGMRPDLGPLNQKIEEPGLHTLAILEAAAKKDWEFLYVVGANLAKKYPAKLWRSARENIKFMVVQDLFLTETALDADVVLPSLSFIEKSGTFINIENRIQTLHQGKEIPENSFSDASIFMAIAEKLGIQLSFEPAFLDALSQTTVFHTCELRTSLPLSEPVSNEKLKAVFAPALFDEGIRMKHDPHLIQLVKKPRLRMHPNEAKKRGIMQGDTVRLTTNKGSLQAKIKWDGNVAEQTVIIPLGFDLISAHDLDSNLINGLPIDIQLIESQKEEPL</sequence>
<dbReference type="Pfam" id="PF13510">
    <property type="entry name" value="Fer2_4"/>
    <property type="match status" value="1"/>
</dbReference>
<keyword evidence="5 12" id="KW-0874">Quinone</keyword>
<dbReference type="PROSITE" id="PS51085">
    <property type="entry name" value="2FE2S_FER_2"/>
    <property type="match status" value="1"/>
</dbReference>
<comment type="function">
    <text evidence="12">NDH-1 shuttles electrons from NADH, via FMN and iron-sulfur (Fe-S) centers, to quinones in the respiratory chain. Couples the redox reaction to proton translocation (for every two electrons transferred, four hydrogen ions are translocated across the cytoplasmic membrane), and thus conserves the redox energy in a proton gradient.</text>
</comment>
<organism evidence="16 17">
    <name type="scientific">Candidatus Protochlamydia amoebophila</name>
    <dbReference type="NCBI Taxonomy" id="362787"/>
    <lineage>
        <taxon>Bacteria</taxon>
        <taxon>Pseudomonadati</taxon>
        <taxon>Chlamydiota</taxon>
        <taxon>Chlamydiia</taxon>
        <taxon>Parachlamydiales</taxon>
        <taxon>Parachlamydiaceae</taxon>
        <taxon>Candidatus Protochlamydia</taxon>
    </lineage>
</organism>
<dbReference type="Proteomes" id="UP000031465">
    <property type="component" value="Unassembled WGS sequence"/>
</dbReference>
<dbReference type="NCBIfam" id="TIGR01973">
    <property type="entry name" value="NuoG"/>
    <property type="match status" value="1"/>
</dbReference>
<evidence type="ECO:0000256" key="11">
    <source>
        <dbReference type="ARBA" id="ARBA00047712"/>
    </source>
</evidence>
<dbReference type="EMBL" id="JSAN01000038">
    <property type="protein sequence ID" value="KIC73100.1"/>
    <property type="molecule type" value="Genomic_DNA"/>
</dbReference>
<dbReference type="Pfam" id="PF00384">
    <property type="entry name" value="Molybdopterin"/>
    <property type="match status" value="1"/>
</dbReference>
<dbReference type="Gene3D" id="3.30.70.20">
    <property type="match status" value="1"/>
</dbReference>
<dbReference type="GO" id="GO:0008137">
    <property type="term" value="F:NADH dehydrogenase (ubiquinone) activity"/>
    <property type="evidence" value="ECO:0007669"/>
    <property type="project" value="UniProtKB-UniRule"/>
</dbReference>
<dbReference type="Pfam" id="PF04879">
    <property type="entry name" value="Molybdop_Fe4S4"/>
    <property type="match status" value="1"/>
</dbReference>
<dbReference type="PANTHER" id="PTHR43105">
    <property type="entry name" value="RESPIRATORY NITRATE REDUCTASE"/>
    <property type="match status" value="1"/>
</dbReference>
<dbReference type="GO" id="GO:0003954">
    <property type="term" value="F:NADH dehydrogenase activity"/>
    <property type="evidence" value="ECO:0007669"/>
    <property type="project" value="TreeGrafter"/>
</dbReference>
<name>A0A0C1JPI8_9BACT</name>
<dbReference type="SUPFAM" id="SSF54292">
    <property type="entry name" value="2Fe-2S ferredoxin-like"/>
    <property type="match status" value="1"/>
</dbReference>
<evidence type="ECO:0000256" key="5">
    <source>
        <dbReference type="ARBA" id="ARBA00022719"/>
    </source>
</evidence>
<dbReference type="CDD" id="cd02775">
    <property type="entry name" value="MopB_CT"/>
    <property type="match status" value="1"/>
</dbReference>
<dbReference type="PROSITE" id="PS51669">
    <property type="entry name" value="4FE4S_MOW_BIS_MGD"/>
    <property type="match status" value="1"/>
</dbReference>
<dbReference type="SUPFAM" id="SSF54862">
    <property type="entry name" value="4Fe-4S ferredoxins"/>
    <property type="match status" value="1"/>
</dbReference>
<dbReference type="GO" id="GO:0043546">
    <property type="term" value="F:molybdopterin cofactor binding"/>
    <property type="evidence" value="ECO:0007669"/>
    <property type="project" value="InterPro"/>
</dbReference>
<dbReference type="InterPro" id="IPR010228">
    <property type="entry name" value="NADH_UbQ_OxRdtase_Gsu"/>
</dbReference>
<keyword evidence="9 12" id="KW-0411">Iron-sulfur</keyword>
<evidence type="ECO:0000259" key="13">
    <source>
        <dbReference type="PROSITE" id="PS51085"/>
    </source>
</evidence>
<evidence type="ECO:0000256" key="8">
    <source>
        <dbReference type="ARBA" id="ARBA00023004"/>
    </source>
</evidence>
<evidence type="ECO:0000256" key="3">
    <source>
        <dbReference type="ARBA" id="ARBA00022485"/>
    </source>
</evidence>
<protein>
    <recommendedName>
        <fullName evidence="12">NADH-quinone oxidoreductase</fullName>
        <ecNumber evidence="12">7.1.1.-</ecNumber>
    </recommendedName>
</protein>
<dbReference type="GO" id="GO:0046872">
    <property type="term" value="F:metal ion binding"/>
    <property type="evidence" value="ECO:0007669"/>
    <property type="project" value="UniProtKB-UniRule"/>
</dbReference>
<dbReference type="GO" id="GO:0048038">
    <property type="term" value="F:quinone binding"/>
    <property type="evidence" value="ECO:0007669"/>
    <property type="project" value="UniProtKB-UniRule"/>
</dbReference>
<dbReference type="SUPFAM" id="SSF53706">
    <property type="entry name" value="Formate dehydrogenase/DMSO reductase, domains 1-3"/>
    <property type="match status" value="1"/>
</dbReference>
<feature type="domain" description="4Fe-4S His(Cys)3-ligated-type" evidence="15">
    <location>
        <begin position="83"/>
        <end position="122"/>
    </location>
</feature>
<dbReference type="InterPro" id="IPR009010">
    <property type="entry name" value="Asp_de-COase-like_dom_sf"/>
</dbReference>
<evidence type="ECO:0000256" key="2">
    <source>
        <dbReference type="ARBA" id="ARBA00005404"/>
    </source>
</evidence>
<gene>
    <name evidence="16" type="primary">nuoG</name>
    <name evidence="16" type="ORF">DB44_BP00310</name>
</gene>
<dbReference type="AlphaFoldDB" id="A0A0C1JPI8"/>
<dbReference type="PANTHER" id="PTHR43105:SF12">
    <property type="entry name" value="NADH-QUINONE OXIDOREDUCTASE SUBUNIT G"/>
    <property type="match status" value="1"/>
</dbReference>
<evidence type="ECO:0000256" key="6">
    <source>
        <dbReference type="ARBA" id="ARBA00022723"/>
    </source>
</evidence>